<protein>
    <submittedName>
        <fullName evidence="2">Uncharacterized protein</fullName>
    </submittedName>
</protein>
<evidence type="ECO:0000313" key="3">
    <source>
        <dbReference type="Proteomes" id="UP000325440"/>
    </source>
</evidence>
<dbReference type="AlphaFoldDB" id="A0A5E4M721"/>
<name>A0A5E4M721_9HEMI</name>
<evidence type="ECO:0000313" key="2">
    <source>
        <dbReference type="EMBL" id="VVC27301.1"/>
    </source>
</evidence>
<dbReference type="EMBL" id="CABPRJ010000083">
    <property type="protein sequence ID" value="VVC27301.1"/>
    <property type="molecule type" value="Genomic_DNA"/>
</dbReference>
<feature type="compositionally biased region" description="Acidic residues" evidence="1">
    <location>
        <begin position="99"/>
        <end position="109"/>
    </location>
</feature>
<feature type="region of interest" description="Disordered" evidence="1">
    <location>
        <begin position="88"/>
        <end position="118"/>
    </location>
</feature>
<sequence>MQDQLKRQIVKVYSEILKHPIQKTAEKITRLVTRAAAHGEKLMNINTLKQLCGSKKIFGFTLVSLWSGNWKLPGAEVVDRTRCFLRATGKKSNSHESSSSEESEETEEDKIEKIIQFP</sequence>
<evidence type="ECO:0000256" key="1">
    <source>
        <dbReference type="SAM" id="MobiDB-lite"/>
    </source>
</evidence>
<accession>A0A5E4M721</accession>
<gene>
    <name evidence="2" type="ORF">CINCED_3A008271</name>
</gene>
<keyword evidence="3" id="KW-1185">Reference proteome</keyword>
<proteinExistence type="predicted"/>
<organism evidence="2 3">
    <name type="scientific">Cinara cedri</name>
    <dbReference type="NCBI Taxonomy" id="506608"/>
    <lineage>
        <taxon>Eukaryota</taxon>
        <taxon>Metazoa</taxon>
        <taxon>Ecdysozoa</taxon>
        <taxon>Arthropoda</taxon>
        <taxon>Hexapoda</taxon>
        <taxon>Insecta</taxon>
        <taxon>Pterygota</taxon>
        <taxon>Neoptera</taxon>
        <taxon>Paraneoptera</taxon>
        <taxon>Hemiptera</taxon>
        <taxon>Sternorrhyncha</taxon>
        <taxon>Aphidomorpha</taxon>
        <taxon>Aphidoidea</taxon>
        <taxon>Aphididae</taxon>
        <taxon>Lachninae</taxon>
        <taxon>Cinara</taxon>
    </lineage>
</organism>
<reference evidence="2 3" key="1">
    <citation type="submission" date="2019-08" db="EMBL/GenBank/DDBJ databases">
        <authorList>
            <person name="Alioto T."/>
            <person name="Alioto T."/>
            <person name="Gomez Garrido J."/>
        </authorList>
    </citation>
    <scope>NUCLEOTIDE SEQUENCE [LARGE SCALE GENOMIC DNA]</scope>
</reference>
<dbReference type="Proteomes" id="UP000325440">
    <property type="component" value="Unassembled WGS sequence"/>
</dbReference>